<dbReference type="AlphaFoldDB" id="A0A8K0DBZ0"/>
<dbReference type="OrthoDB" id="6766065at2759"/>
<gene>
    <name evidence="1" type="ORF">ILUMI_05420</name>
</gene>
<evidence type="ECO:0000313" key="2">
    <source>
        <dbReference type="Proteomes" id="UP000801492"/>
    </source>
</evidence>
<dbReference type="EMBL" id="VTPC01001994">
    <property type="protein sequence ID" value="KAF2900767.1"/>
    <property type="molecule type" value="Genomic_DNA"/>
</dbReference>
<evidence type="ECO:0000313" key="1">
    <source>
        <dbReference type="EMBL" id="KAF2900767.1"/>
    </source>
</evidence>
<sequence>MVRNWLKEKIADCIAKEDCASASPDLNPLDYDLWSKLELDVYSKRHTSLESPKQSFVKKWDGFSQEKRTHSSPFDVFFGQTLEKTRPRTPLSGQLVSLIDIRNEGVASLYNSPLKLKPNQVGV</sequence>
<keyword evidence="2" id="KW-1185">Reference proteome</keyword>
<dbReference type="InterPro" id="IPR036397">
    <property type="entry name" value="RNaseH_sf"/>
</dbReference>
<dbReference type="Gene3D" id="3.30.420.10">
    <property type="entry name" value="Ribonuclease H-like superfamily/Ribonuclease H"/>
    <property type="match status" value="1"/>
</dbReference>
<proteinExistence type="predicted"/>
<dbReference type="GO" id="GO:0003676">
    <property type="term" value="F:nucleic acid binding"/>
    <property type="evidence" value="ECO:0007669"/>
    <property type="project" value="InterPro"/>
</dbReference>
<protein>
    <submittedName>
        <fullName evidence="1">Uncharacterized protein</fullName>
    </submittedName>
</protein>
<comment type="caution">
    <text evidence="1">The sequence shown here is derived from an EMBL/GenBank/DDBJ whole genome shotgun (WGS) entry which is preliminary data.</text>
</comment>
<dbReference type="Proteomes" id="UP000801492">
    <property type="component" value="Unassembled WGS sequence"/>
</dbReference>
<reference evidence="1" key="1">
    <citation type="submission" date="2019-08" db="EMBL/GenBank/DDBJ databases">
        <title>The genome of the North American firefly Photinus pyralis.</title>
        <authorList>
            <consortium name="Photinus pyralis genome working group"/>
            <person name="Fallon T.R."/>
            <person name="Sander Lower S.E."/>
            <person name="Weng J.-K."/>
        </authorList>
    </citation>
    <scope>NUCLEOTIDE SEQUENCE</scope>
    <source>
        <strain evidence="1">TRF0915ILg1</strain>
        <tissue evidence="1">Whole body</tissue>
    </source>
</reference>
<name>A0A8K0DBZ0_IGNLU</name>
<accession>A0A8K0DBZ0</accession>
<organism evidence="1 2">
    <name type="scientific">Ignelater luminosus</name>
    <name type="common">Cucubano</name>
    <name type="synonym">Pyrophorus luminosus</name>
    <dbReference type="NCBI Taxonomy" id="2038154"/>
    <lineage>
        <taxon>Eukaryota</taxon>
        <taxon>Metazoa</taxon>
        <taxon>Ecdysozoa</taxon>
        <taxon>Arthropoda</taxon>
        <taxon>Hexapoda</taxon>
        <taxon>Insecta</taxon>
        <taxon>Pterygota</taxon>
        <taxon>Neoptera</taxon>
        <taxon>Endopterygota</taxon>
        <taxon>Coleoptera</taxon>
        <taxon>Polyphaga</taxon>
        <taxon>Elateriformia</taxon>
        <taxon>Elateroidea</taxon>
        <taxon>Elateridae</taxon>
        <taxon>Agrypninae</taxon>
        <taxon>Pyrophorini</taxon>
        <taxon>Ignelater</taxon>
    </lineage>
</organism>